<organism evidence="2 3">
    <name type="scientific">Chitinilyticum piscinae</name>
    <dbReference type="NCBI Taxonomy" id="2866724"/>
    <lineage>
        <taxon>Bacteria</taxon>
        <taxon>Pseudomonadati</taxon>
        <taxon>Pseudomonadota</taxon>
        <taxon>Betaproteobacteria</taxon>
        <taxon>Neisseriales</taxon>
        <taxon>Chitinibacteraceae</taxon>
        <taxon>Chitinilyticum</taxon>
    </lineage>
</organism>
<dbReference type="Gene3D" id="3.30.70.120">
    <property type="match status" value="1"/>
</dbReference>
<dbReference type="InterPro" id="IPR015867">
    <property type="entry name" value="N-reg_PII/ATP_PRibTrfase_C"/>
</dbReference>
<dbReference type="AlphaFoldDB" id="A0A8J7K2D5"/>
<sequence length="108" mass="12156">MHSPETVWLVLCNCPDETLAKQLAQTVISEHLAACVNLLPACESIYRWQDAIESSREIPLLIKTTAARYPELQARLHELHPYEVPEIIAIPLSAGLPAYLDWVHTCKP</sequence>
<dbReference type="PANTHER" id="PTHR23419">
    <property type="entry name" value="DIVALENT CATION TOLERANCE CUTA-RELATED"/>
    <property type="match status" value="1"/>
</dbReference>
<dbReference type="SUPFAM" id="SSF54913">
    <property type="entry name" value="GlnB-like"/>
    <property type="match status" value="1"/>
</dbReference>
<comment type="caution">
    <text evidence="2">The sequence shown here is derived from an EMBL/GenBank/DDBJ whole genome shotgun (WGS) entry which is preliminary data.</text>
</comment>
<reference evidence="2 3" key="1">
    <citation type="submission" date="2020-10" db="EMBL/GenBank/DDBJ databases">
        <title>The genome sequence of Chitinilyticum litopenaei 4Y14.</title>
        <authorList>
            <person name="Liu Y."/>
        </authorList>
    </citation>
    <scope>NUCLEOTIDE SEQUENCE [LARGE SCALE GENOMIC DNA]</scope>
    <source>
        <strain evidence="2 3">4Y14</strain>
    </source>
</reference>
<evidence type="ECO:0000313" key="3">
    <source>
        <dbReference type="Proteomes" id="UP000604481"/>
    </source>
</evidence>
<evidence type="ECO:0000256" key="1">
    <source>
        <dbReference type="ARBA" id="ARBA00010169"/>
    </source>
</evidence>
<accession>A0A8J7K2D5</accession>
<evidence type="ECO:0000313" key="2">
    <source>
        <dbReference type="EMBL" id="MBE9609892.1"/>
    </source>
</evidence>
<dbReference type="InterPro" id="IPR004323">
    <property type="entry name" value="Ion_tolerance_CutA"/>
</dbReference>
<gene>
    <name evidence="2" type="ORF">INR99_11090</name>
</gene>
<dbReference type="EMBL" id="JADFUA010000006">
    <property type="protein sequence ID" value="MBE9609892.1"/>
    <property type="molecule type" value="Genomic_DNA"/>
</dbReference>
<protein>
    <submittedName>
        <fullName evidence="2">Divalent-cation tolerance protein CutA</fullName>
    </submittedName>
</protein>
<dbReference type="PANTHER" id="PTHR23419:SF8">
    <property type="entry name" value="FI09726P"/>
    <property type="match status" value="1"/>
</dbReference>
<name>A0A8J7K2D5_9NEIS</name>
<dbReference type="GO" id="GO:0010038">
    <property type="term" value="P:response to metal ion"/>
    <property type="evidence" value="ECO:0007669"/>
    <property type="project" value="InterPro"/>
</dbReference>
<dbReference type="Pfam" id="PF03091">
    <property type="entry name" value="CutA1"/>
    <property type="match status" value="1"/>
</dbReference>
<dbReference type="RefSeq" id="WP_194116422.1">
    <property type="nucleotide sequence ID" value="NZ_JADFUA010000006.1"/>
</dbReference>
<proteinExistence type="inferred from homology"/>
<keyword evidence="3" id="KW-1185">Reference proteome</keyword>
<dbReference type="InterPro" id="IPR011322">
    <property type="entry name" value="N-reg_PII-like_a/b"/>
</dbReference>
<comment type="similarity">
    <text evidence="1">Belongs to the CutA family.</text>
</comment>
<dbReference type="Proteomes" id="UP000604481">
    <property type="component" value="Unassembled WGS sequence"/>
</dbReference>
<dbReference type="GO" id="GO:0005507">
    <property type="term" value="F:copper ion binding"/>
    <property type="evidence" value="ECO:0007669"/>
    <property type="project" value="TreeGrafter"/>
</dbReference>